<dbReference type="Gene3D" id="3.60.130.30">
    <property type="match status" value="1"/>
</dbReference>
<sequence>MDPPRQRGKPAAQIVQAPVEVDVVAALFRAQQDEFVCEPMWLGVSFDDDASDTAPVDPDYEYLERLLAEPAHQALLDAASEAPDASTSRGAASHQALSQRGIARQAPLQKQPRAAAPYPQRASMRGGVQTQAQPLCDTAAAPAAVPSPAAAWKRPRITNLPAKVDAMANELSKELGRHVTSKERQRLRNRLLNGPKHEEHAIRKKVDVFHLQGIDPDPLVADCAAASLFVTQTRQLPITSSGWQGLDRSRHAEVQDLREQWKRGELAVIVQKLQLIPFNPDYSKQLPTCVTDTAQRLCIVRSAIAPWMVDLLPEINATFSTFIADCKKPFDDDARLSNLRGPHFASIMGHHRNNQPAPVLSRFHKNNEGAVMKLMKSQAFKRVNGAANALARVYFTGVVACTLANQVYIKKKFGLVPMYSNFWNFCINGALPHKNVFSVNCGPHADAKNLAAMVCILLIWGIFNDKTCCWLCIWDFGMVFQIPAGVFMLFPSALFLHFNVDVVANERKPQHPQDGESLLKNRQDAHGRGSCIWFNQASMFQSSETGFDTVKAAKEAGYSGKCDVEALMAAGLFPTM</sequence>
<feature type="region of interest" description="Disordered" evidence="1">
    <location>
        <begin position="78"/>
        <end position="121"/>
    </location>
</feature>
<dbReference type="OrthoDB" id="3266461at2759"/>
<proteinExistence type="predicted"/>
<gene>
    <name evidence="2" type="ORF">FISHEDRAFT_69927</name>
</gene>
<evidence type="ECO:0000313" key="3">
    <source>
        <dbReference type="Proteomes" id="UP000054144"/>
    </source>
</evidence>
<evidence type="ECO:0000313" key="2">
    <source>
        <dbReference type="EMBL" id="KIY52510.1"/>
    </source>
</evidence>
<dbReference type="AlphaFoldDB" id="A0A0D7AKV4"/>
<dbReference type="EMBL" id="KN881643">
    <property type="protein sequence ID" value="KIY52510.1"/>
    <property type="molecule type" value="Genomic_DNA"/>
</dbReference>
<organism evidence="2 3">
    <name type="scientific">Fistulina hepatica ATCC 64428</name>
    <dbReference type="NCBI Taxonomy" id="1128425"/>
    <lineage>
        <taxon>Eukaryota</taxon>
        <taxon>Fungi</taxon>
        <taxon>Dikarya</taxon>
        <taxon>Basidiomycota</taxon>
        <taxon>Agaricomycotina</taxon>
        <taxon>Agaricomycetes</taxon>
        <taxon>Agaricomycetidae</taxon>
        <taxon>Agaricales</taxon>
        <taxon>Fistulinaceae</taxon>
        <taxon>Fistulina</taxon>
    </lineage>
</organism>
<keyword evidence="3" id="KW-1185">Reference proteome</keyword>
<dbReference type="Proteomes" id="UP000054144">
    <property type="component" value="Unassembled WGS sequence"/>
</dbReference>
<accession>A0A0D7AKV4</accession>
<feature type="compositionally biased region" description="Polar residues" evidence="1">
    <location>
        <begin position="85"/>
        <end position="98"/>
    </location>
</feature>
<evidence type="ECO:0000256" key="1">
    <source>
        <dbReference type="SAM" id="MobiDB-lite"/>
    </source>
</evidence>
<protein>
    <submittedName>
        <fullName evidence="2">Uncharacterized protein</fullName>
    </submittedName>
</protein>
<name>A0A0D7AKV4_9AGAR</name>
<reference evidence="2 3" key="1">
    <citation type="journal article" date="2015" name="Fungal Genet. Biol.">
        <title>Evolution of novel wood decay mechanisms in Agaricales revealed by the genome sequences of Fistulina hepatica and Cylindrobasidium torrendii.</title>
        <authorList>
            <person name="Floudas D."/>
            <person name="Held B.W."/>
            <person name="Riley R."/>
            <person name="Nagy L.G."/>
            <person name="Koehler G."/>
            <person name="Ransdell A.S."/>
            <person name="Younus H."/>
            <person name="Chow J."/>
            <person name="Chiniquy J."/>
            <person name="Lipzen A."/>
            <person name="Tritt A."/>
            <person name="Sun H."/>
            <person name="Haridas S."/>
            <person name="LaButti K."/>
            <person name="Ohm R.A."/>
            <person name="Kues U."/>
            <person name="Blanchette R.A."/>
            <person name="Grigoriev I.V."/>
            <person name="Minto R.E."/>
            <person name="Hibbett D.S."/>
        </authorList>
    </citation>
    <scope>NUCLEOTIDE SEQUENCE [LARGE SCALE GENOMIC DNA]</scope>
    <source>
        <strain evidence="2 3">ATCC 64428</strain>
    </source>
</reference>
<feature type="compositionally biased region" description="Low complexity" evidence="1">
    <location>
        <begin position="111"/>
        <end position="121"/>
    </location>
</feature>